<dbReference type="OrthoDB" id="9981324at2"/>
<reference evidence="1 2" key="1">
    <citation type="submission" date="2017-03" db="EMBL/GenBank/DDBJ databases">
        <title>Genome sequence of Sphingomonas dokdonensis DSM 21029.</title>
        <authorList>
            <person name="Poehlein A."/>
            <person name="Wuebbeler J.H."/>
            <person name="Steinbuechel A."/>
            <person name="Daniel R."/>
        </authorList>
    </citation>
    <scope>NUCLEOTIDE SEQUENCE [LARGE SCALE GENOMIC DNA]</scope>
    <source>
        <strain evidence="1 2">DSM 21029</strain>
    </source>
</reference>
<accession>A0A245ZCX8</accession>
<sequence length="57" mass="5960">MAGNELELAIAEAERWAAHVERFGYERMGVGPDASPHMLAAAAKKLAALSKGEAAHG</sequence>
<organism evidence="1 2">
    <name type="scientific">Sphingomonas dokdonensis</name>
    <dbReference type="NCBI Taxonomy" id="344880"/>
    <lineage>
        <taxon>Bacteria</taxon>
        <taxon>Pseudomonadati</taxon>
        <taxon>Pseudomonadota</taxon>
        <taxon>Alphaproteobacteria</taxon>
        <taxon>Sphingomonadales</taxon>
        <taxon>Sphingomonadaceae</taxon>
        <taxon>Sphingomonas</taxon>
    </lineage>
</organism>
<evidence type="ECO:0000313" key="1">
    <source>
        <dbReference type="EMBL" id="OWK27554.1"/>
    </source>
</evidence>
<dbReference type="EMBL" id="NBBI01000013">
    <property type="protein sequence ID" value="OWK27554.1"/>
    <property type="molecule type" value="Genomic_DNA"/>
</dbReference>
<name>A0A245ZCX8_9SPHN</name>
<keyword evidence="2" id="KW-1185">Reference proteome</keyword>
<dbReference type="RefSeq" id="WP_158212223.1">
    <property type="nucleotide sequence ID" value="NZ_NBBI01000013.1"/>
</dbReference>
<evidence type="ECO:0000313" key="2">
    <source>
        <dbReference type="Proteomes" id="UP000197290"/>
    </source>
</evidence>
<comment type="caution">
    <text evidence="1">The sequence shown here is derived from an EMBL/GenBank/DDBJ whole genome shotgun (WGS) entry which is preliminary data.</text>
</comment>
<proteinExistence type="predicted"/>
<dbReference type="Proteomes" id="UP000197290">
    <property type="component" value="Unassembled WGS sequence"/>
</dbReference>
<gene>
    <name evidence="1" type="ORF">SPDO_32370</name>
</gene>
<protein>
    <submittedName>
        <fullName evidence="1">Uncharacterized protein</fullName>
    </submittedName>
</protein>
<dbReference type="AlphaFoldDB" id="A0A245ZCX8"/>